<accession>G5CAY3</accession>
<reference evidence="1 2" key="1">
    <citation type="journal article" date="2011" name="Nature">
        <title>Genome sequencing reveals insights into physiology and longevity of the naked mole rat.</title>
        <authorList>
            <person name="Kim E.B."/>
            <person name="Fang X."/>
            <person name="Fushan A.A."/>
            <person name="Huang Z."/>
            <person name="Lobanov A.V."/>
            <person name="Han L."/>
            <person name="Marino S.M."/>
            <person name="Sun X."/>
            <person name="Turanov A.A."/>
            <person name="Yang P."/>
            <person name="Yim S.H."/>
            <person name="Zhao X."/>
            <person name="Kasaikina M.V."/>
            <person name="Stoletzki N."/>
            <person name="Peng C."/>
            <person name="Polak P."/>
            <person name="Xiong Z."/>
            <person name="Kiezun A."/>
            <person name="Zhu Y."/>
            <person name="Chen Y."/>
            <person name="Kryukov G.V."/>
            <person name="Zhang Q."/>
            <person name="Peshkin L."/>
            <person name="Yang L."/>
            <person name="Bronson R.T."/>
            <person name="Buffenstein R."/>
            <person name="Wang B."/>
            <person name="Han C."/>
            <person name="Li Q."/>
            <person name="Chen L."/>
            <person name="Zhao W."/>
            <person name="Sunyaev S.R."/>
            <person name="Park T.J."/>
            <person name="Zhang G."/>
            <person name="Wang J."/>
            <person name="Gladyshev V.N."/>
        </authorList>
    </citation>
    <scope>NUCLEOTIDE SEQUENCE [LARGE SCALE GENOMIC DNA]</scope>
</reference>
<name>G5CAY3_HETGA</name>
<protein>
    <submittedName>
        <fullName evidence="1">Uncharacterized protein</fullName>
    </submittedName>
</protein>
<sequence length="138" mass="14871">MTLASHTGLWRCLHAVDLGTRKPPPRKAKDAVETAISAGCHHIACAYTYQSQDQGDCCEAQKATAQVRSGSIPGGVCAAVPESVTPTSIVENVQIFDFKSREEEMAQQKLGPRVMPCMSLLTRNRLAESSLALERGSL</sequence>
<organism evidence="1 2">
    <name type="scientific">Heterocephalus glaber</name>
    <name type="common">Naked mole rat</name>
    <dbReference type="NCBI Taxonomy" id="10181"/>
    <lineage>
        <taxon>Eukaryota</taxon>
        <taxon>Metazoa</taxon>
        <taxon>Chordata</taxon>
        <taxon>Craniata</taxon>
        <taxon>Vertebrata</taxon>
        <taxon>Euteleostomi</taxon>
        <taxon>Mammalia</taxon>
        <taxon>Eutheria</taxon>
        <taxon>Euarchontoglires</taxon>
        <taxon>Glires</taxon>
        <taxon>Rodentia</taxon>
        <taxon>Hystricomorpha</taxon>
        <taxon>Bathyergidae</taxon>
        <taxon>Heterocephalus</taxon>
    </lineage>
</organism>
<dbReference type="AlphaFoldDB" id="G5CAY3"/>
<evidence type="ECO:0000313" key="1">
    <source>
        <dbReference type="EMBL" id="EHB18694.1"/>
    </source>
</evidence>
<gene>
    <name evidence="1" type="ORF">GW7_21378</name>
</gene>
<dbReference type="Proteomes" id="UP000006813">
    <property type="component" value="Unassembled WGS sequence"/>
</dbReference>
<dbReference type="InParanoid" id="G5CAY3"/>
<dbReference type="EMBL" id="JH174258">
    <property type="protein sequence ID" value="EHB18694.1"/>
    <property type="molecule type" value="Genomic_DNA"/>
</dbReference>
<evidence type="ECO:0000313" key="2">
    <source>
        <dbReference type="Proteomes" id="UP000006813"/>
    </source>
</evidence>
<proteinExistence type="predicted"/>